<evidence type="ECO:0008006" key="3">
    <source>
        <dbReference type="Google" id="ProtNLM"/>
    </source>
</evidence>
<gene>
    <name evidence="1" type="ORF">NA57DRAFT_69871</name>
</gene>
<proteinExistence type="predicted"/>
<name>A0A9P4IPK2_9PEZI</name>
<evidence type="ECO:0000313" key="2">
    <source>
        <dbReference type="Proteomes" id="UP000799772"/>
    </source>
</evidence>
<comment type="caution">
    <text evidence="1">The sequence shown here is derived from an EMBL/GenBank/DDBJ whole genome shotgun (WGS) entry which is preliminary data.</text>
</comment>
<dbReference type="OrthoDB" id="3648615at2759"/>
<dbReference type="AlphaFoldDB" id="A0A9P4IPK2"/>
<evidence type="ECO:0000313" key="1">
    <source>
        <dbReference type="EMBL" id="KAF2103657.1"/>
    </source>
</evidence>
<sequence length="156" mass="18178">MEINDPIVLRDHSPEVISHYVQWLYRGVVYNLNENQDTLSEEFDRLTELYVLGHAIKDSAFQNNIIDALIAATEKYNRYPTSLVGRVHAQLPKKSKLWLLLVDMWAFRGKESWITMERTRVASNQHSISDVVRAPAEFWQDVNMALWAVCDKEVED</sequence>
<protein>
    <recommendedName>
        <fullName evidence="3">BTB domain-containing protein</fullName>
    </recommendedName>
</protein>
<reference evidence="1" key="1">
    <citation type="journal article" date="2020" name="Stud. Mycol.">
        <title>101 Dothideomycetes genomes: a test case for predicting lifestyles and emergence of pathogens.</title>
        <authorList>
            <person name="Haridas S."/>
            <person name="Albert R."/>
            <person name="Binder M."/>
            <person name="Bloem J."/>
            <person name="Labutti K."/>
            <person name="Salamov A."/>
            <person name="Andreopoulos B."/>
            <person name="Baker S."/>
            <person name="Barry K."/>
            <person name="Bills G."/>
            <person name="Bluhm B."/>
            <person name="Cannon C."/>
            <person name="Castanera R."/>
            <person name="Culley D."/>
            <person name="Daum C."/>
            <person name="Ezra D."/>
            <person name="Gonzalez J."/>
            <person name="Henrissat B."/>
            <person name="Kuo A."/>
            <person name="Liang C."/>
            <person name="Lipzen A."/>
            <person name="Lutzoni F."/>
            <person name="Magnuson J."/>
            <person name="Mondo S."/>
            <person name="Nolan M."/>
            <person name="Ohm R."/>
            <person name="Pangilinan J."/>
            <person name="Park H.-J."/>
            <person name="Ramirez L."/>
            <person name="Alfaro M."/>
            <person name="Sun H."/>
            <person name="Tritt A."/>
            <person name="Yoshinaga Y."/>
            <person name="Zwiers L.-H."/>
            <person name="Turgeon B."/>
            <person name="Goodwin S."/>
            <person name="Spatafora J."/>
            <person name="Crous P."/>
            <person name="Grigoriev I."/>
        </authorList>
    </citation>
    <scope>NUCLEOTIDE SEQUENCE</scope>
    <source>
        <strain evidence="1">CBS 133067</strain>
    </source>
</reference>
<dbReference type="Proteomes" id="UP000799772">
    <property type="component" value="Unassembled WGS sequence"/>
</dbReference>
<keyword evidence="2" id="KW-1185">Reference proteome</keyword>
<dbReference type="EMBL" id="ML978121">
    <property type="protein sequence ID" value="KAF2103657.1"/>
    <property type="molecule type" value="Genomic_DNA"/>
</dbReference>
<organism evidence="1 2">
    <name type="scientific">Rhizodiscina lignyota</name>
    <dbReference type="NCBI Taxonomy" id="1504668"/>
    <lineage>
        <taxon>Eukaryota</taxon>
        <taxon>Fungi</taxon>
        <taxon>Dikarya</taxon>
        <taxon>Ascomycota</taxon>
        <taxon>Pezizomycotina</taxon>
        <taxon>Dothideomycetes</taxon>
        <taxon>Pleosporomycetidae</taxon>
        <taxon>Aulographales</taxon>
        <taxon>Rhizodiscinaceae</taxon>
        <taxon>Rhizodiscina</taxon>
    </lineage>
</organism>
<accession>A0A9P4IPK2</accession>